<dbReference type="Proteomes" id="UP000887563">
    <property type="component" value="Unplaced"/>
</dbReference>
<reference evidence="6" key="1">
    <citation type="submission" date="2022-11" db="UniProtKB">
        <authorList>
            <consortium name="WormBaseParasite"/>
        </authorList>
    </citation>
    <scope>IDENTIFICATION</scope>
</reference>
<dbReference type="PROSITE" id="PS50294">
    <property type="entry name" value="WD_REPEATS_REGION"/>
    <property type="match status" value="3"/>
</dbReference>
<dbReference type="GO" id="GO:0048188">
    <property type="term" value="C:Set1C/COMPASS complex"/>
    <property type="evidence" value="ECO:0007669"/>
    <property type="project" value="TreeGrafter"/>
</dbReference>
<feature type="region of interest" description="Disordered" evidence="4">
    <location>
        <begin position="1"/>
        <end position="43"/>
    </location>
</feature>
<evidence type="ECO:0000256" key="1">
    <source>
        <dbReference type="ARBA" id="ARBA00022574"/>
    </source>
</evidence>
<evidence type="ECO:0000256" key="4">
    <source>
        <dbReference type="SAM" id="MobiDB-lite"/>
    </source>
</evidence>
<dbReference type="WBParaSite" id="Minc3s04108g35498">
    <property type="protein sequence ID" value="Minc3s04108g35498"/>
    <property type="gene ID" value="Minc3s04108g35498"/>
</dbReference>
<dbReference type="Pfam" id="PF00400">
    <property type="entry name" value="WD40"/>
    <property type="match status" value="3"/>
</dbReference>
<evidence type="ECO:0000313" key="5">
    <source>
        <dbReference type="Proteomes" id="UP000887563"/>
    </source>
</evidence>
<proteinExistence type="predicted"/>
<evidence type="ECO:0000256" key="3">
    <source>
        <dbReference type="PROSITE-ProRule" id="PRU00221"/>
    </source>
</evidence>
<keyword evidence="2" id="KW-0677">Repeat</keyword>
<dbReference type="SUPFAM" id="SSF50978">
    <property type="entry name" value="WD40 repeat-like"/>
    <property type="match status" value="1"/>
</dbReference>
<sequence length="169" mass="18689">MSTFSYSTPSNIPTQKLSTTPMNSSTASTVSNNPQQPRDSPNYSQQFLLQGHTKGVASVKFSADGQLLASASADKTVRIWSVEDGKLEKNIQGHKLGISDVCWSYDSRMVVSCSDDKTLKLFDITQGKLIKTFRGHQNYVFCCNFNPQSTLLVSGSFDETVKNFPLNKF</sequence>
<dbReference type="SMART" id="SM00320">
    <property type="entry name" value="WD40"/>
    <property type="match status" value="3"/>
</dbReference>
<keyword evidence="5" id="KW-1185">Reference proteome</keyword>
<keyword evidence="1 3" id="KW-0853">WD repeat</keyword>
<feature type="repeat" description="WD" evidence="3">
    <location>
        <begin position="49"/>
        <end position="90"/>
    </location>
</feature>
<dbReference type="GO" id="GO:0042393">
    <property type="term" value="F:histone binding"/>
    <property type="evidence" value="ECO:0007669"/>
    <property type="project" value="TreeGrafter"/>
</dbReference>
<dbReference type="AlphaFoldDB" id="A0A914N7Y9"/>
<protein>
    <submittedName>
        <fullName evidence="6">Uncharacterized protein</fullName>
    </submittedName>
</protein>
<dbReference type="InterPro" id="IPR036322">
    <property type="entry name" value="WD40_repeat_dom_sf"/>
</dbReference>
<feature type="repeat" description="WD" evidence="3">
    <location>
        <begin position="91"/>
        <end position="132"/>
    </location>
</feature>
<dbReference type="PANTHER" id="PTHR22847">
    <property type="entry name" value="WD40 REPEAT PROTEIN"/>
    <property type="match status" value="1"/>
</dbReference>
<feature type="repeat" description="WD" evidence="3">
    <location>
        <begin position="133"/>
        <end position="169"/>
    </location>
</feature>
<evidence type="ECO:0000313" key="6">
    <source>
        <dbReference type="WBParaSite" id="Minc3s04108g35498"/>
    </source>
</evidence>
<dbReference type="PROSITE" id="PS50082">
    <property type="entry name" value="WD_REPEATS_2"/>
    <property type="match status" value="3"/>
</dbReference>
<accession>A0A914N7Y9</accession>
<dbReference type="InterPro" id="IPR001680">
    <property type="entry name" value="WD40_rpt"/>
</dbReference>
<dbReference type="PRINTS" id="PR00320">
    <property type="entry name" value="GPROTEINBRPT"/>
</dbReference>
<organism evidence="5 6">
    <name type="scientific">Meloidogyne incognita</name>
    <name type="common">Southern root-knot nematode worm</name>
    <name type="synonym">Oxyuris incognita</name>
    <dbReference type="NCBI Taxonomy" id="6306"/>
    <lineage>
        <taxon>Eukaryota</taxon>
        <taxon>Metazoa</taxon>
        <taxon>Ecdysozoa</taxon>
        <taxon>Nematoda</taxon>
        <taxon>Chromadorea</taxon>
        <taxon>Rhabditida</taxon>
        <taxon>Tylenchina</taxon>
        <taxon>Tylenchomorpha</taxon>
        <taxon>Tylenchoidea</taxon>
        <taxon>Meloidogynidae</taxon>
        <taxon>Meloidogyninae</taxon>
        <taxon>Meloidogyne</taxon>
        <taxon>Meloidogyne incognita group</taxon>
    </lineage>
</organism>
<name>A0A914N7Y9_MELIC</name>
<dbReference type="InterPro" id="IPR020472">
    <property type="entry name" value="WD40_PAC1"/>
</dbReference>
<dbReference type="Gene3D" id="2.130.10.10">
    <property type="entry name" value="YVTN repeat-like/Quinoprotein amine dehydrogenase"/>
    <property type="match status" value="1"/>
</dbReference>
<evidence type="ECO:0000256" key="2">
    <source>
        <dbReference type="ARBA" id="ARBA00022737"/>
    </source>
</evidence>
<dbReference type="InterPro" id="IPR015943">
    <property type="entry name" value="WD40/YVTN_repeat-like_dom_sf"/>
</dbReference>
<dbReference type="PANTHER" id="PTHR22847:SF637">
    <property type="entry name" value="WD REPEAT DOMAIN 5B"/>
    <property type="match status" value="1"/>
</dbReference>